<dbReference type="Proteomes" id="UP000316256">
    <property type="component" value="Unassembled WGS sequence"/>
</dbReference>
<dbReference type="GO" id="GO:0051131">
    <property type="term" value="P:chaperone-mediated protein complex assembly"/>
    <property type="evidence" value="ECO:0007669"/>
    <property type="project" value="InterPro"/>
</dbReference>
<dbReference type="EMBL" id="VIGH01000007">
    <property type="protein sequence ID" value="TQF66977.1"/>
    <property type="molecule type" value="Genomic_DNA"/>
</dbReference>
<protein>
    <submittedName>
        <fullName evidence="2">Nitrate reductase molybdenum cofactor assembly chaperone</fullName>
    </submittedName>
</protein>
<dbReference type="RefSeq" id="WP_142100884.1">
    <property type="nucleotide sequence ID" value="NZ_VIGH01000007.1"/>
</dbReference>
<comment type="caution">
    <text evidence="2">The sequence shown here is derived from an EMBL/GenBank/DDBJ whole genome shotgun (WGS) entry which is preliminary data.</text>
</comment>
<dbReference type="NCBIfam" id="TIGR00684">
    <property type="entry name" value="narJ"/>
    <property type="match status" value="1"/>
</dbReference>
<dbReference type="InterPro" id="IPR003765">
    <property type="entry name" value="NO3_reductase_chaperone_NarJ"/>
</dbReference>
<evidence type="ECO:0000313" key="3">
    <source>
        <dbReference type="Proteomes" id="UP000316256"/>
    </source>
</evidence>
<gene>
    <name evidence="2" type="primary">narJ</name>
    <name evidence="2" type="ORF">FK531_15430</name>
</gene>
<dbReference type="GO" id="GO:0042128">
    <property type="term" value="P:nitrate assimilation"/>
    <property type="evidence" value="ECO:0007669"/>
    <property type="project" value="UniProtKB-KW"/>
</dbReference>
<name>A0A541B3U0_9NOCA</name>
<keyword evidence="1" id="KW-0534">Nitrate assimilation</keyword>
<evidence type="ECO:0000313" key="2">
    <source>
        <dbReference type="EMBL" id="TQF66977.1"/>
    </source>
</evidence>
<dbReference type="InterPro" id="IPR020945">
    <property type="entry name" value="DMSO/NO3_reduct_chaperone"/>
</dbReference>
<keyword evidence="3" id="KW-1185">Reference proteome</keyword>
<dbReference type="GO" id="GO:0051082">
    <property type="term" value="F:unfolded protein binding"/>
    <property type="evidence" value="ECO:0007669"/>
    <property type="project" value="InterPro"/>
</dbReference>
<dbReference type="OrthoDB" id="4307003at2"/>
<evidence type="ECO:0000256" key="1">
    <source>
        <dbReference type="ARBA" id="ARBA00023063"/>
    </source>
</evidence>
<dbReference type="InterPro" id="IPR036411">
    <property type="entry name" value="TorD-like_sf"/>
</dbReference>
<dbReference type="PANTHER" id="PTHR43680:SF2">
    <property type="entry name" value="NITRATE REDUCTASE MOLYBDENUM COFACTOR ASSEMBLY CHAPERONE NARJ"/>
    <property type="match status" value="1"/>
</dbReference>
<dbReference type="Pfam" id="PF02613">
    <property type="entry name" value="Nitrate_red_del"/>
    <property type="match status" value="1"/>
</dbReference>
<sequence>MRLRRRAAADRTGKRLVWQASSLLLAYPDARQPDRLATIRQVLGFLPPEDADRLGVTLGYLQSTDPIEAATRYVDTFDMRRKTTLLLTYWTDGDTRNRGSAMLAFADAYRAAGARPPEGETPDHLAVVLEFAATVDAEAGERLLVAHRTAVDMLASALHESGSPYAAVLDAVSRTLPAATARDEQRARELAMAGPPAEAVGLQPFTLTVPPRRTDATRIPRREGTR</sequence>
<dbReference type="AlphaFoldDB" id="A0A541B3U0"/>
<accession>A0A541B3U0</accession>
<organism evidence="2 3">
    <name type="scientific">Rhodococcus spelaei</name>
    <dbReference type="NCBI Taxonomy" id="2546320"/>
    <lineage>
        <taxon>Bacteria</taxon>
        <taxon>Bacillati</taxon>
        <taxon>Actinomycetota</taxon>
        <taxon>Actinomycetes</taxon>
        <taxon>Mycobacteriales</taxon>
        <taxon>Nocardiaceae</taxon>
        <taxon>Rhodococcus</taxon>
    </lineage>
</organism>
<dbReference type="PANTHER" id="PTHR43680">
    <property type="entry name" value="NITRATE REDUCTASE MOLYBDENUM COFACTOR ASSEMBLY CHAPERONE"/>
    <property type="match status" value="1"/>
</dbReference>
<proteinExistence type="predicted"/>
<dbReference type="Gene3D" id="1.10.3480.10">
    <property type="entry name" value="TorD-like"/>
    <property type="match status" value="1"/>
</dbReference>
<dbReference type="GO" id="GO:0016530">
    <property type="term" value="F:metallochaperone activity"/>
    <property type="evidence" value="ECO:0007669"/>
    <property type="project" value="TreeGrafter"/>
</dbReference>
<reference evidence="2 3" key="1">
    <citation type="submission" date="2019-06" db="EMBL/GenBank/DDBJ databases">
        <title>Rhodococcus spaelei sp. nov., isolated from a cave.</title>
        <authorList>
            <person name="Lee S.D."/>
        </authorList>
    </citation>
    <scope>NUCLEOTIDE SEQUENCE [LARGE SCALE GENOMIC DNA]</scope>
    <source>
        <strain evidence="2 3">C9-5</strain>
    </source>
</reference>
<dbReference type="SUPFAM" id="SSF89155">
    <property type="entry name" value="TorD-like"/>
    <property type="match status" value="1"/>
</dbReference>